<name>A0A0H4VU18_9BACT</name>
<dbReference type="GO" id="GO:0008783">
    <property type="term" value="F:agmatinase activity"/>
    <property type="evidence" value="ECO:0007669"/>
    <property type="project" value="TreeGrafter"/>
</dbReference>
<dbReference type="AlphaFoldDB" id="A0A0H4VU18"/>
<evidence type="ECO:0000256" key="3">
    <source>
        <dbReference type="PROSITE-ProRule" id="PRU00742"/>
    </source>
</evidence>
<dbReference type="GO" id="GO:0046872">
    <property type="term" value="F:metal ion binding"/>
    <property type="evidence" value="ECO:0007669"/>
    <property type="project" value="UniProtKB-KW"/>
</dbReference>
<organism evidence="4 5">
    <name type="scientific">Rufibacter radiotolerans</name>
    <dbReference type="NCBI Taxonomy" id="1379910"/>
    <lineage>
        <taxon>Bacteria</taxon>
        <taxon>Pseudomonadati</taxon>
        <taxon>Bacteroidota</taxon>
        <taxon>Cytophagia</taxon>
        <taxon>Cytophagales</taxon>
        <taxon>Hymenobacteraceae</taxon>
        <taxon>Rufibacter</taxon>
    </lineage>
</organism>
<evidence type="ECO:0000313" key="5">
    <source>
        <dbReference type="Proteomes" id="UP000036458"/>
    </source>
</evidence>
<keyword evidence="5" id="KW-1185">Reference proteome</keyword>
<dbReference type="EMBL" id="CP010777">
    <property type="protein sequence ID" value="AKQ47304.1"/>
    <property type="molecule type" value="Genomic_DNA"/>
</dbReference>
<dbReference type="Gene3D" id="3.40.800.10">
    <property type="entry name" value="Ureohydrolase domain"/>
    <property type="match status" value="1"/>
</dbReference>
<dbReference type="Pfam" id="PF00491">
    <property type="entry name" value="Arginase"/>
    <property type="match status" value="1"/>
</dbReference>
<dbReference type="PATRIC" id="fig|1379910.4.peg.4210"/>
<keyword evidence="1" id="KW-0479">Metal-binding</keyword>
<evidence type="ECO:0000256" key="1">
    <source>
        <dbReference type="ARBA" id="ARBA00022723"/>
    </source>
</evidence>
<evidence type="ECO:0000256" key="2">
    <source>
        <dbReference type="ARBA" id="ARBA00022801"/>
    </source>
</evidence>
<dbReference type="PANTHER" id="PTHR11358:SF26">
    <property type="entry name" value="GUANIDINO ACID HYDROLASE, MITOCHONDRIAL"/>
    <property type="match status" value="1"/>
</dbReference>
<keyword evidence="2" id="KW-0378">Hydrolase</keyword>
<evidence type="ECO:0000313" key="4">
    <source>
        <dbReference type="EMBL" id="AKQ47304.1"/>
    </source>
</evidence>
<dbReference type="InterPro" id="IPR006035">
    <property type="entry name" value="Ureohydrolase"/>
</dbReference>
<protein>
    <submittedName>
        <fullName evidence="4">Formiminoglutamase</fullName>
    </submittedName>
</protein>
<dbReference type="InterPro" id="IPR023696">
    <property type="entry name" value="Ureohydrolase_dom_sf"/>
</dbReference>
<dbReference type="OrthoDB" id="931936at2"/>
<dbReference type="STRING" id="1379910.TH63_19310"/>
<sequence length="382" mass="43737">MNLAIFFEPLPEELFGQVTNPKTVGAYLAPFIHSFPDWRSAEVVLIGLPEYRGTVDASNLTYEGPNRIRKELYRLIKGTGQWLVMDLGNLLPGIHLEDTYLRLKEVVEMVVDSGKFPILLGGSHDLTYGQFLGYEHLSKSVNLTLIDSQLDVAIEDDALPEANHLQRILLHEPNYLLGFTHLAHQAYLTDASMLGVLEKLHFELFRIGQVRQQMQEMEPVLRQADLISFDVSAIRHQDAPGQLQANPFGLTGEEACQLCWYAGQNDQLSSIGFYGYRPELDHRALTATTLATMIWYTIEGFYQRQGTLDFHSNHFLKFSVGFHDNPNKMFFYKNRHTQKWWMQVDDLSGQRPPLIVPCSYQDYLTAADGEVPNRWILMQTRL</sequence>
<comment type="similarity">
    <text evidence="3">Belongs to the arginase family.</text>
</comment>
<accession>A0A0H4VU18</accession>
<dbReference type="GO" id="GO:0033389">
    <property type="term" value="P:putrescine biosynthetic process from arginine, via agmatine"/>
    <property type="evidence" value="ECO:0007669"/>
    <property type="project" value="TreeGrafter"/>
</dbReference>
<proteinExistence type="inferred from homology"/>
<dbReference type="KEGG" id="ruf:TH63_19310"/>
<dbReference type="SUPFAM" id="SSF52768">
    <property type="entry name" value="Arginase/deacetylase"/>
    <property type="match status" value="1"/>
</dbReference>
<dbReference type="PANTHER" id="PTHR11358">
    <property type="entry name" value="ARGINASE/AGMATINASE"/>
    <property type="match status" value="1"/>
</dbReference>
<dbReference type="RefSeq" id="WP_048922400.1">
    <property type="nucleotide sequence ID" value="NZ_CP010777.1"/>
</dbReference>
<dbReference type="CDD" id="cd09988">
    <property type="entry name" value="Formimidoylglutamase"/>
    <property type="match status" value="1"/>
</dbReference>
<gene>
    <name evidence="4" type="ORF">TH63_19310</name>
</gene>
<dbReference type="PROSITE" id="PS51409">
    <property type="entry name" value="ARGINASE_2"/>
    <property type="match status" value="1"/>
</dbReference>
<dbReference type="Proteomes" id="UP000036458">
    <property type="component" value="Chromosome"/>
</dbReference>
<reference evidence="4 5" key="1">
    <citation type="submission" date="2015-01" db="EMBL/GenBank/DDBJ databases">
        <title>Rufibacter sp./DG31D/ whole genome sequencing.</title>
        <authorList>
            <person name="Kim M.K."/>
            <person name="Srinivasan S."/>
            <person name="Lee J.-J."/>
        </authorList>
    </citation>
    <scope>NUCLEOTIDE SEQUENCE [LARGE SCALE GENOMIC DNA]</scope>
    <source>
        <strain evidence="4 5">DG31D</strain>
    </source>
</reference>